<evidence type="ECO:0000256" key="8">
    <source>
        <dbReference type="ARBA" id="ARBA00023077"/>
    </source>
</evidence>
<dbReference type="Proteomes" id="UP000252147">
    <property type="component" value="Unassembled WGS sequence"/>
</dbReference>
<protein>
    <submittedName>
        <fullName evidence="13">TonB-dependent receptor</fullName>
    </submittedName>
</protein>
<keyword evidence="3 11" id="KW-1134">Transmembrane beta strand</keyword>
<evidence type="ECO:0000313" key="13">
    <source>
        <dbReference type="EMBL" id="RCL39381.1"/>
    </source>
</evidence>
<dbReference type="PANTHER" id="PTHR32552:SF81">
    <property type="entry name" value="TONB-DEPENDENT OUTER MEMBRANE RECEPTOR"/>
    <property type="match status" value="1"/>
</dbReference>
<organism evidence="13 14">
    <name type="scientific">SAR86 cluster bacterium</name>
    <dbReference type="NCBI Taxonomy" id="2030880"/>
    <lineage>
        <taxon>Bacteria</taxon>
        <taxon>Pseudomonadati</taxon>
        <taxon>Pseudomonadota</taxon>
        <taxon>Gammaproteobacteria</taxon>
        <taxon>SAR86 cluster</taxon>
    </lineage>
</organism>
<evidence type="ECO:0000256" key="1">
    <source>
        <dbReference type="ARBA" id="ARBA00004571"/>
    </source>
</evidence>
<dbReference type="Gene3D" id="2.40.170.20">
    <property type="entry name" value="TonB-dependent receptor, beta-barrel domain"/>
    <property type="match status" value="1"/>
</dbReference>
<dbReference type="PANTHER" id="PTHR32552">
    <property type="entry name" value="FERRICHROME IRON RECEPTOR-RELATED"/>
    <property type="match status" value="1"/>
</dbReference>
<comment type="subcellular location">
    <subcellularLocation>
        <location evidence="1 11">Cell outer membrane</location>
        <topology evidence="1 11">Multi-pass membrane protein</topology>
    </subcellularLocation>
</comment>
<evidence type="ECO:0000256" key="6">
    <source>
        <dbReference type="ARBA" id="ARBA00023004"/>
    </source>
</evidence>
<evidence type="ECO:0000256" key="9">
    <source>
        <dbReference type="ARBA" id="ARBA00023136"/>
    </source>
</evidence>
<evidence type="ECO:0000256" key="4">
    <source>
        <dbReference type="ARBA" id="ARBA00022496"/>
    </source>
</evidence>
<keyword evidence="6" id="KW-0408">Iron</keyword>
<proteinExistence type="inferred from homology"/>
<keyword evidence="10 11" id="KW-0998">Cell outer membrane</keyword>
<dbReference type="InterPro" id="IPR036942">
    <property type="entry name" value="Beta-barrel_TonB_sf"/>
</dbReference>
<feature type="domain" description="TonB-dependent receptor plug" evidence="12">
    <location>
        <begin position="43"/>
        <end position="144"/>
    </location>
</feature>
<keyword evidence="4" id="KW-0410">Iron transport</keyword>
<dbReference type="PROSITE" id="PS52016">
    <property type="entry name" value="TONB_DEPENDENT_REC_3"/>
    <property type="match status" value="1"/>
</dbReference>
<keyword evidence="5 11" id="KW-0812">Transmembrane</keyword>
<reference evidence="13 14" key="1">
    <citation type="journal article" date="2018" name="Microbiome">
        <title>Fine metagenomic profile of the Mediterranean stratified and mixed water columns revealed by assembly and recruitment.</title>
        <authorList>
            <person name="Haro-Moreno J.M."/>
            <person name="Lopez-Perez M."/>
            <person name="De La Torre J.R."/>
            <person name="Picazo A."/>
            <person name="Camacho A."/>
            <person name="Rodriguez-Valera F."/>
        </authorList>
    </citation>
    <scope>NUCLEOTIDE SEQUENCE [LARGE SCALE GENOMIC DNA]</scope>
    <source>
        <strain evidence="13">MED-G83</strain>
    </source>
</reference>
<dbReference type="InterPro" id="IPR039426">
    <property type="entry name" value="TonB-dep_rcpt-like"/>
</dbReference>
<sequence length="329" mass="37211">MRHNINYLFIIVLLSSFGFTDNDVEEVVVKANWRENTLAEEDTSTFILVESEIDSQPIKHFENISYLVPNLNFAASDSRARYFQVRGIGERSGYLGTPNSSIAFLIDDVDYSGQGGIATLFDVSQIEVIRGPQASRIGANALAGLIYIKTNEPTDEFEGKSELSIGNYNTSSLGTAFGGPLTTDKKIKFRLAIRQDKSDGFRKNLHLNKSNTSRKDEKTFRLKIDFDLSEQSNSKLLLSRVDMDDPADIWTIDNSLNTLSDRPGMDSQKTDTAGFKYFKEFDQFELQSFTSATDTFVVFSYDADWGNQDSHAPYTYDYFSETLRERQSF</sequence>
<comment type="caution">
    <text evidence="13">The sequence shown here is derived from an EMBL/GenBank/DDBJ whole genome shotgun (WGS) entry which is preliminary data.</text>
</comment>
<comment type="similarity">
    <text evidence="11">Belongs to the TonB-dependent receptor family.</text>
</comment>
<evidence type="ECO:0000256" key="11">
    <source>
        <dbReference type="PROSITE-ProRule" id="PRU01360"/>
    </source>
</evidence>
<dbReference type="GO" id="GO:0006826">
    <property type="term" value="P:iron ion transport"/>
    <property type="evidence" value="ECO:0007669"/>
    <property type="project" value="UniProtKB-KW"/>
</dbReference>
<evidence type="ECO:0000256" key="3">
    <source>
        <dbReference type="ARBA" id="ARBA00022452"/>
    </source>
</evidence>
<dbReference type="Pfam" id="PF07715">
    <property type="entry name" value="Plug"/>
    <property type="match status" value="1"/>
</dbReference>
<evidence type="ECO:0000256" key="7">
    <source>
        <dbReference type="ARBA" id="ARBA00023065"/>
    </source>
</evidence>
<keyword evidence="9 11" id="KW-0472">Membrane</keyword>
<evidence type="ECO:0000313" key="14">
    <source>
        <dbReference type="Proteomes" id="UP000252147"/>
    </source>
</evidence>
<name>A0A368BQ59_9GAMM</name>
<dbReference type="EMBL" id="QOPD01000001">
    <property type="protein sequence ID" value="RCL39381.1"/>
    <property type="molecule type" value="Genomic_DNA"/>
</dbReference>
<evidence type="ECO:0000256" key="5">
    <source>
        <dbReference type="ARBA" id="ARBA00022692"/>
    </source>
</evidence>
<dbReference type="GO" id="GO:0009279">
    <property type="term" value="C:cell outer membrane"/>
    <property type="evidence" value="ECO:0007669"/>
    <property type="project" value="UniProtKB-SubCell"/>
</dbReference>
<keyword evidence="8" id="KW-0798">TonB box</keyword>
<evidence type="ECO:0000259" key="12">
    <source>
        <dbReference type="Pfam" id="PF07715"/>
    </source>
</evidence>
<dbReference type="AlphaFoldDB" id="A0A368BQ59"/>
<keyword evidence="13" id="KW-0675">Receptor</keyword>
<dbReference type="SUPFAM" id="SSF56935">
    <property type="entry name" value="Porins"/>
    <property type="match status" value="1"/>
</dbReference>
<keyword evidence="2 11" id="KW-0813">Transport</keyword>
<accession>A0A368BQ59</accession>
<gene>
    <name evidence="13" type="ORF">DBW97_01240</name>
</gene>
<evidence type="ECO:0000256" key="2">
    <source>
        <dbReference type="ARBA" id="ARBA00022448"/>
    </source>
</evidence>
<feature type="non-terminal residue" evidence="13">
    <location>
        <position position="329"/>
    </location>
</feature>
<dbReference type="InterPro" id="IPR012910">
    <property type="entry name" value="Plug_dom"/>
</dbReference>
<keyword evidence="7" id="KW-0406">Ion transport</keyword>
<evidence type="ECO:0000256" key="10">
    <source>
        <dbReference type="ARBA" id="ARBA00023237"/>
    </source>
</evidence>